<accession>A0A1H7FQZ1</accession>
<dbReference type="Proteomes" id="UP000198990">
    <property type="component" value="Unassembled WGS sequence"/>
</dbReference>
<name>A0A1H7FQZ1_9FLAO</name>
<sequence length="136" mass="15735">MKKIGIWMDSKHAQIIHLAKEEETLETINSEIEFFNRTSTGGSRIKSGVTQDVTHERTYLEKEKAQFKNYFNSIAKAVADCDELMIFGPADINEKFKKELSQNHKSLFGKLKAVEKADSMTENQTKAYVRNFFRHK</sequence>
<reference evidence="2" key="1">
    <citation type="submission" date="2016-10" db="EMBL/GenBank/DDBJ databases">
        <authorList>
            <person name="Varghese N."/>
            <person name="Submissions S."/>
        </authorList>
    </citation>
    <scope>NUCLEOTIDE SEQUENCE [LARGE SCALE GENOMIC DNA]</scope>
    <source>
        <strain evidence="2">DSM 16471</strain>
    </source>
</reference>
<gene>
    <name evidence="1" type="ORF">SAMN04488008_101198</name>
</gene>
<proteinExistence type="predicted"/>
<dbReference type="STRING" id="228957.SAMN04488008_101198"/>
<evidence type="ECO:0008006" key="3">
    <source>
        <dbReference type="Google" id="ProtNLM"/>
    </source>
</evidence>
<protein>
    <recommendedName>
        <fullName evidence="3">Protein required for attachment to host cells</fullName>
    </recommendedName>
</protein>
<dbReference type="EMBL" id="FNZN01000001">
    <property type="protein sequence ID" value="SEK28398.1"/>
    <property type="molecule type" value="Genomic_DNA"/>
</dbReference>
<organism evidence="1 2">
    <name type="scientific">Maribacter orientalis</name>
    <dbReference type="NCBI Taxonomy" id="228957"/>
    <lineage>
        <taxon>Bacteria</taxon>
        <taxon>Pseudomonadati</taxon>
        <taxon>Bacteroidota</taxon>
        <taxon>Flavobacteriia</taxon>
        <taxon>Flavobacteriales</taxon>
        <taxon>Flavobacteriaceae</taxon>
        <taxon>Maribacter</taxon>
    </lineage>
</organism>
<dbReference type="AlphaFoldDB" id="A0A1H7FQZ1"/>
<dbReference type="RefSeq" id="WP_091618847.1">
    <property type="nucleotide sequence ID" value="NZ_FNZN01000001.1"/>
</dbReference>
<evidence type="ECO:0000313" key="2">
    <source>
        <dbReference type="Proteomes" id="UP000198990"/>
    </source>
</evidence>
<dbReference type="OrthoDB" id="594984at2"/>
<dbReference type="SUPFAM" id="SSF53137">
    <property type="entry name" value="Translational machinery components"/>
    <property type="match status" value="1"/>
</dbReference>
<keyword evidence="2" id="KW-1185">Reference proteome</keyword>
<evidence type="ECO:0000313" key="1">
    <source>
        <dbReference type="EMBL" id="SEK28398.1"/>
    </source>
</evidence>